<evidence type="ECO:0000256" key="1">
    <source>
        <dbReference type="ARBA" id="ARBA00006756"/>
    </source>
</evidence>
<dbReference type="Gene3D" id="1.20.1280.170">
    <property type="entry name" value="Exocyst complex component Exo70"/>
    <property type="match status" value="1"/>
</dbReference>
<keyword evidence="6" id="KW-1185">Reference proteome</keyword>
<evidence type="ECO:0000313" key="5">
    <source>
        <dbReference type="EMBL" id="MED6164211.1"/>
    </source>
</evidence>
<keyword evidence="3" id="KW-0268">Exocytosis</keyword>
<protein>
    <recommendedName>
        <fullName evidence="3">Exocyst subunit Exo70 family protein</fullName>
    </recommendedName>
</protein>
<comment type="caution">
    <text evidence="5">The sequence shown here is derived from an EMBL/GenBank/DDBJ whole genome shotgun (WGS) entry which is preliminary data.</text>
</comment>
<comment type="similarity">
    <text evidence="1 3">Belongs to the EXO70 family.</text>
</comment>
<reference evidence="5 6" key="1">
    <citation type="journal article" date="2023" name="Plants (Basel)">
        <title>Bridging the Gap: Combining Genomics and Transcriptomics Approaches to Understand Stylosanthes scabra, an Orphan Legume from the Brazilian Caatinga.</title>
        <authorList>
            <person name="Ferreira-Neto J.R.C."/>
            <person name="da Silva M.D."/>
            <person name="Binneck E."/>
            <person name="de Melo N.F."/>
            <person name="da Silva R.H."/>
            <person name="de Melo A.L.T.M."/>
            <person name="Pandolfi V."/>
            <person name="Bustamante F.O."/>
            <person name="Brasileiro-Vidal A.C."/>
            <person name="Benko-Iseppon A.M."/>
        </authorList>
    </citation>
    <scope>NUCLEOTIDE SEQUENCE [LARGE SCALE GENOMIC DNA]</scope>
    <source>
        <tissue evidence="5">Leaves</tissue>
    </source>
</reference>
<dbReference type="InterPro" id="IPR046364">
    <property type="entry name" value="Exo70_C"/>
</dbReference>
<gene>
    <name evidence="5" type="ORF">PIB30_087508</name>
</gene>
<organism evidence="5 6">
    <name type="scientific">Stylosanthes scabra</name>
    <dbReference type="NCBI Taxonomy" id="79078"/>
    <lineage>
        <taxon>Eukaryota</taxon>
        <taxon>Viridiplantae</taxon>
        <taxon>Streptophyta</taxon>
        <taxon>Embryophyta</taxon>
        <taxon>Tracheophyta</taxon>
        <taxon>Spermatophyta</taxon>
        <taxon>Magnoliopsida</taxon>
        <taxon>eudicotyledons</taxon>
        <taxon>Gunneridae</taxon>
        <taxon>Pentapetalae</taxon>
        <taxon>rosids</taxon>
        <taxon>fabids</taxon>
        <taxon>Fabales</taxon>
        <taxon>Fabaceae</taxon>
        <taxon>Papilionoideae</taxon>
        <taxon>50 kb inversion clade</taxon>
        <taxon>dalbergioids sensu lato</taxon>
        <taxon>Dalbergieae</taxon>
        <taxon>Pterocarpus clade</taxon>
        <taxon>Stylosanthes</taxon>
    </lineage>
</organism>
<evidence type="ECO:0000313" key="6">
    <source>
        <dbReference type="Proteomes" id="UP001341840"/>
    </source>
</evidence>
<evidence type="ECO:0000259" key="4">
    <source>
        <dbReference type="Pfam" id="PF03081"/>
    </source>
</evidence>
<accession>A0ABU6USU2</accession>
<keyword evidence="3" id="KW-0653">Protein transport</keyword>
<dbReference type="InterPro" id="IPR016159">
    <property type="entry name" value="Cullin_repeat-like_dom_sf"/>
</dbReference>
<dbReference type="PANTHER" id="PTHR12542:SF180">
    <property type="entry name" value="EXOCYST SUBUNIT EXO70 FAMILY PROTEIN"/>
    <property type="match status" value="1"/>
</dbReference>
<dbReference type="SUPFAM" id="SSF74788">
    <property type="entry name" value="Cullin repeat-like"/>
    <property type="match status" value="1"/>
</dbReference>
<dbReference type="Proteomes" id="UP001341840">
    <property type="component" value="Unassembled WGS sequence"/>
</dbReference>
<dbReference type="Pfam" id="PF03081">
    <property type="entry name" value="Exo70_C"/>
    <property type="match status" value="1"/>
</dbReference>
<dbReference type="PANTHER" id="PTHR12542">
    <property type="entry name" value="EXOCYST COMPLEX PROTEIN EXO70"/>
    <property type="match status" value="1"/>
</dbReference>
<evidence type="ECO:0000256" key="3">
    <source>
        <dbReference type="RuleBase" id="RU365026"/>
    </source>
</evidence>
<feature type="domain" description="Exocyst complex subunit Exo70 C-terminal" evidence="4">
    <location>
        <begin position="48"/>
        <end position="106"/>
    </location>
</feature>
<name>A0ABU6USU2_9FABA</name>
<sequence length="146" mass="16994">MKRKSSLVKKTVVCFLRRRERSGSAEVGLRLLMASSKGRVEADSFRIKRWIKVSNIALRILFPNERRLCQRVFGSSSDISDKCFIQGCSELARILLYFADHFAKNSLEYQKTLHSGLKQSTLKKDCVEQLRITSSRGWRIWFTQME</sequence>
<dbReference type="EMBL" id="JASCZI010122374">
    <property type="protein sequence ID" value="MED6164211.1"/>
    <property type="molecule type" value="Genomic_DNA"/>
</dbReference>
<evidence type="ECO:0000256" key="2">
    <source>
        <dbReference type="ARBA" id="ARBA00022448"/>
    </source>
</evidence>
<proteinExistence type="inferred from homology"/>
<dbReference type="InterPro" id="IPR004140">
    <property type="entry name" value="Exo70"/>
</dbReference>
<keyword evidence="2 3" id="KW-0813">Transport</keyword>
<comment type="function">
    <text evidence="3">Component of the exocyst complex.</text>
</comment>